<sequence>MLHGEPYLKWSESEVEAMNMIKNLQHAVVKKFSYNRPKLEELRTMIPAQSNIKGDRQKVGTSIHLDIATINKTRLSCAKVKVLVDLLSKLVEHVRMDIEDEVIGAVKTIKANIRYD</sequence>
<proteinExistence type="predicted"/>
<comment type="caution">
    <text evidence="1">The sequence shown here is derived from an EMBL/GenBank/DDBJ whole genome shotgun (WGS) entry which is preliminary data.</text>
</comment>
<evidence type="ECO:0000313" key="2">
    <source>
        <dbReference type="Proteomes" id="UP000823775"/>
    </source>
</evidence>
<reference evidence="1 2" key="1">
    <citation type="journal article" date="2021" name="BMC Genomics">
        <title>Datura genome reveals duplications of psychoactive alkaloid biosynthetic genes and high mutation rate following tissue culture.</title>
        <authorList>
            <person name="Rajewski A."/>
            <person name="Carter-House D."/>
            <person name="Stajich J."/>
            <person name="Litt A."/>
        </authorList>
    </citation>
    <scope>NUCLEOTIDE SEQUENCE [LARGE SCALE GENOMIC DNA]</scope>
    <source>
        <strain evidence="1">AR-01</strain>
    </source>
</reference>
<name>A0ABS8V5N4_DATST</name>
<dbReference type="EMBL" id="JACEIK010003631">
    <property type="protein sequence ID" value="MCD9642470.1"/>
    <property type="molecule type" value="Genomic_DNA"/>
</dbReference>
<dbReference type="Proteomes" id="UP000823775">
    <property type="component" value="Unassembled WGS sequence"/>
</dbReference>
<keyword evidence="2" id="KW-1185">Reference proteome</keyword>
<protein>
    <submittedName>
        <fullName evidence="1">Uncharacterized protein</fullName>
    </submittedName>
</protein>
<evidence type="ECO:0000313" key="1">
    <source>
        <dbReference type="EMBL" id="MCD9642470.1"/>
    </source>
</evidence>
<organism evidence="1 2">
    <name type="scientific">Datura stramonium</name>
    <name type="common">Jimsonweed</name>
    <name type="synonym">Common thornapple</name>
    <dbReference type="NCBI Taxonomy" id="4076"/>
    <lineage>
        <taxon>Eukaryota</taxon>
        <taxon>Viridiplantae</taxon>
        <taxon>Streptophyta</taxon>
        <taxon>Embryophyta</taxon>
        <taxon>Tracheophyta</taxon>
        <taxon>Spermatophyta</taxon>
        <taxon>Magnoliopsida</taxon>
        <taxon>eudicotyledons</taxon>
        <taxon>Gunneridae</taxon>
        <taxon>Pentapetalae</taxon>
        <taxon>asterids</taxon>
        <taxon>lamiids</taxon>
        <taxon>Solanales</taxon>
        <taxon>Solanaceae</taxon>
        <taxon>Solanoideae</taxon>
        <taxon>Datureae</taxon>
        <taxon>Datura</taxon>
    </lineage>
</organism>
<accession>A0ABS8V5N4</accession>
<gene>
    <name evidence="1" type="ORF">HAX54_029307</name>
</gene>